<keyword evidence="1" id="KW-0812">Transmembrane</keyword>
<comment type="caution">
    <text evidence="2">The sequence shown here is derived from an EMBL/GenBank/DDBJ whole genome shotgun (WGS) entry which is preliminary data.</text>
</comment>
<evidence type="ECO:0000313" key="2">
    <source>
        <dbReference type="EMBL" id="KSU02105.1"/>
    </source>
</evidence>
<dbReference type="Proteomes" id="UP000053058">
    <property type="component" value="Unassembled WGS sequence"/>
</dbReference>
<evidence type="ECO:0000256" key="1">
    <source>
        <dbReference type="SAM" id="Phobius"/>
    </source>
</evidence>
<dbReference type="PATRIC" id="fig|1360.105.peg.1415"/>
<evidence type="ECO:0008006" key="4">
    <source>
        <dbReference type="Google" id="ProtNLM"/>
    </source>
</evidence>
<keyword evidence="1" id="KW-1133">Transmembrane helix</keyword>
<gene>
    <name evidence="2" type="ORF">KF282_2410</name>
</gene>
<proteinExistence type="predicted"/>
<dbReference type="AlphaFoldDB" id="A0A0V8CLR0"/>
<reference evidence="3" key="1">
    <citation type="submission" date="2015-10" db="EMBL/GenBank/DDBJ databases">
        <title>Draft Genome Sequences of 11 Lactococcus lactis subspecies cremoris strains.</title>
        <authorList>
            <person name="Wels M."/>
            <person name="Backus L."/>
            <person name="Boekhorst J."/>
            <person name="Dijkstra A."/>
            <person name="Beerthuizen M."/>
            <person name="Kelly W."/>
            <person name="Siezen R."/>
            <person name="Bachmann H."/>
            <person name="Van Hijum S."/>
        </authorList>
    </citation>
    <scope>NUCLEOTIDE SEQUENCE [LARGE SCALE GENOMIC DNA]</scope>
    <source>
        <strain evidence="3">KF282</strain>
    </source>
</reference>
<keyword evidence="1" id="KW-0472">Membrane</keyword>
<dbReference type="RefSeq" id="WP_058220158.1">
    <property type="nucleotide sequence ID" value="NZ_LKLN01000085.1"/>
</dbReference>
<sequence>MEKLTLTFYLSIIGAITGISGLLLNFFDYWKTRPRLKAEIIHEKTFFFDKSDEIKPNLSKSYRTNRAAVISIEIQNASVHPVTLSKITVSQNSETFSIRNAFSSNMKYNIIRKSDTITSYSEIIFDDPITIPIRLEAYDSTSGTLRLAFLENAVLDSNNNIPVVVSLFTPRKTFKIKVSLSKTHLK</sequence>
<name>A0A0V8CLR0_LACLL</name>
<accession>A0A0V8CLR0</accession>
<feature type="transmembrane region" description="Helical" evidence="1">
    <location>
        <begin position="6"/>
        <end position="27"/>
    </location>
</feature>
<evidence type="ECO:0000313" key="3">
    <source>
        <dbReference type="Proteomes" id="UP000053058"/>
    </source>
</evidence>
<protein>
    <recommendedName>
        <fullName evidence="4">DUF4352 domain-containing protein</fullName>
    </recommendedName>
</protein>
<organism evidence="2 3">
    <name type="scientific">Lactococcus lactis subsp. lactis</name>
    <name type="common">Streptococcus lactis</name>
    <dbReference type="NCBI Taxonomy" id="1360"/>
    <lineage>
        <taxon>Bacteria</taxon>
        <taxon>Bacillati</taxon>
        <taxon>Bacillota</taxon>
        <taxon>Bacilli</taxon>
        <taxon>Lactobacillales</taxon>
        <taxon>Streptococcaceae</taxon>
        <taxon>Lactococcus</taxon>
    </lineage>
</organism>
<dbReference type="EMBL" id="LKLN01000085">
    <property type="protein sequence ID" value="KSU02105.1"/>
    <property type="molecule type" value="Genomic_DNA"/>
</dbReference>